<name>A0A516SJQ8_9NEIS</name>
<dbReference type="AlphaFoldDB" id="A0A516SJQ8"/>
<proteinExistence type="predicted"/>
<evidence type="ECO:0000256" key="1">
    <source>
        <dbReference type="SAM" id="SignalP"/>
    </source>
</evidence>
<dbReference type="InterPro" id="IPR029058">
    <property type="entry name" value="AB_hydrolase_fold"/>
</dbReference>
<dbReference type="OrthoDB" id="9767239at2"/>
<feature type="signal peptide" evidence="1">
    <location>
        <begin position="1"/>
        <end position="31"/>
    </location>
</feature>
<dbReference type="KEGG" id="cari:FNU76_19575"/>
<organism evidence="2 3">
    <name type="scientific">Chitinimonas arctica</name>
    <dbReference type="NCBI Taxonomy" id="2594795"/>
    <lineage>
        <taxon>Bacteria</taxon>
        <taxon>Pseudomonadati</taxon>
        <taxon>Pseudomonadota</taxon>
        <taxon>Betaproteobacteria</taxon>
        <taxon>Neisseriales</taxon>
        <taxon>Chitinibacteraceae</taxon>
        <taxon>Chitinimonas</taxon>
    </lineage>
</organism>
<dbReference type="RefSeq" id="WP_144279757.1">
    <property type="nucleotide sequence ID" value="NZ_CP041730.1"/>
</dbReference>
<feature type="chain" id="PRO_5021914982" evidence="1">
    <location>
        <begin position="32"/>
        <end position="362"/>
    </location>
</feature>
<accession>A0A516SJQ8</accession>
<evidence type="ECO:0000313" key="3">
    <source>
        <dbReference type="Proteomes" id="UP000317550"/>
    </source>
</evidence>
<keyword evidence="3" id="KW-1185">Reference proteome</keyword>
<protein>
    <submittedName>
        <fullName evidence="2">Poly(3-hydroxybutyrate) depolymerase</fullName>
    </submittedName>
</protein>
<dbReference type="Proteomes" id="UP000317550">
    <property type="component" value="Chromosome"/>
</dbReference>
<gene>
    <name evidence="2" type="ORF">FNU76_19575</name>
</gene>
<dbReference type="PANTHER" id="PTHR42972:SF8">
    <property type="entry name" value="POLYHYDROXYBUTYRATE DEPOLYMERASE"/>
    <property type="match status" value="1"/>
</dbReference>
<evidence type="ECO:0000313" key="2">
    <source>
        <dbReference type="EMBL" id="QDQ28374.1"/>
    </source>
</evidence>
<dbReference type="PANTHER" id="PTHR42972">
    <property type="entry name" value="TOL-PAL SYSTEM PROTEIN TOLB"/>
    <property type="match status" value="1"/>
</dbReference>
<dbReference type="Gene3D" id="3.40.50.1820">
    <property type="entry name" value="alpha/beta hydrolase"/>
    <property type="match status" value="2"/>
</dbReference>
<sequence length="362" mass="38771">MTNLSNRTQLLKHLLAGALCFALLPRNPAHAEGLAALGAYGADLKQTSVSGLSSGAFMAVQFDVAFSSELVGAGIIAGGPFYCAGLFAPTLPAVAAVTECMSPLGDSGPLAADALAIARSFADKGKIDALKGLARQRVYVFGGTMDKTVTQRVVDQTAQFFSQAGVAPANLKYVSNLAAGHAILTNNPADVPCAWSKDPYINNCGFLQSHDILKWIYGPLNPPSVTAGGRLLAFDQSRFDPQGKATLGPIGYAYVPNACTTKQCRVHVVFHGCHQGERRMGDRYARTTGYNELADTNNLIVLYPQVADSVRNPKGCWDFWGYTSQDDPRYPDFYSRKAPQQAAVMQMVKRLGAARTSNRPTL</sequence>
<dbReference type="EMBL" id="CP041730">
    <property type="protein sequence ID" value="QDQ28374.1"/>
    <property type="molecule type" value="Genomic_DNA"/>
</dbReference>
<dbReference type="SUPFAM" id="SSF53474">
    <property type="entry name" value="alpha/beta-Hydrolases"/>
    <property type="match status" value="1"/>
</dbReference>
<reference evidence="3" key="1">
    <citation type="submission" date="2019-07" db="EMBL/GenBank/DDBJ databases">
        <title>Chitinimonas sp. nov., isolated from Ny-Alesund, arctica soil.</title>
        <authorList>
            <person name="Xu Q."/>
            <person name="Peng F."/>
        </authorList>
    </citation>
    <scope>NUCLEOTIDE SEQUENCE [LARGE SCALE GENOMIC DNA]</scope>
    <source>
        <strain evidence="3">R3-44</strain>
    </source>
</reference>
<keyword evidence="1" id="KW-0732">Signal</keyword>